<keyword evidence="2" id="KW-1185">Reference proteome</keyword>
<dbReference type="Proteomes" id="UP001458880">
    <property type="component" value="Unassembled WGS sequence"/>
</dbReference>
<evidence type="ECO:0000313" key="2">
    <source>
        <dbReference type="Proteomes" id="UP001458880"/>
    </source>
</evidence>
<protein>
    <submittedName>
        <fullName evidence="1">Uncharacterized protein</fullName>
    </submittedName>
</protein>
<accession>A0AAW1JI08</accession>
<organism evidence="1 2">
    <name type="scientific">Popillia japonica</name>
    <name type="common">Japanese beetle</name>
    <dbReference type="NCBI Taxonomy" id="7064"/>
    <lineage>
        <taxon>Eukaryota</taxon>
        <taxon>Metazoa</taxon>
        <taxon>Ecdysozoa</taxon>
        <taxon>Arthropoda</taxon>
        <taxon>Hexapoda</taxon>
        <taxon>Insecta</taxon>
        <taxon>Pterygota</taxon>
        <taxon>Neoptera</taxon>
        <taxon>Endopterygota</taxon>
        <taxon>Coleoptera</taxon>
        <taxon>Polyphaga</taxon>
        <taxon>Scarabaeiformia</taxon>
        <taxon>Scarabaeidae</taxon>
        <taxon>Rutelinae</taxon>
        <taxon>Popillia</taxon>
    </lineage>
</organism>
<reference evidence="1 2" key="1">
    <citation type="journal article" date="2024" name="BMC Genomics">
        <title>De novo assembly and annotation of Popillia japonica's genome with initial clues to its potential as an invasive pest.</title>
        <authorList>
            <person name="Cucini C."/>
            <person name="Boschi S."/>
            <person name="Funari R."/>
            <person name="Cardaioli E."/>
            <person name="Iannotti N."/>
            <person name="Marturano G."/>
            <person name="Paoli F."/>
            <person name="Bruttini M."/>
            <person name="Carapelli A."/>
            <person name="Frati F."/>
            <person name="Nardi F."/>
        </authorList>
    </citation>
    <scope>NUCLEOTIDE SEQUENCE [LARGE SCALE GENOMIC DNA]</scope>
    <source>
        <strain evidence="1">DMR45628</strain>
    </source>
</reference>
<evidence type="ECO:0000313" key="1">
    <source>
        <dbReference type="EMBL" id="KAK9703795.1"/>
    </source>
</evidence>
<gene>
    <name evidence="1" type="ORF">QE152_g29131</name>
</gene>
<sequence>MVTYVSKHIPNLSQITSPLRESLKHEKACHSFTVTKQLVQTIEIQKFHYLRASLGGTAAQVIHSIEFSAENYIIAWELLCQRYNNTTLLVNNHVQGLFSLPNLTKESSLLCQRYNNTTLLVNNHVQGLFSLPNLTKESSAYRLCIGTWVV</sequence>
<proteinExistence type="predicted"/>
<dbReference type="Pfam" id="PF03564">
    <property type="entry name" value="DUF1759"/>
    <property type="match status" value="1"/>
</dbReference>
<dbReference type="InterPro" id="IPR005312">
    <property type="entry name" value="DUF1759"/>
</dbReference>
<dbReference type="AlphaFoldDB" id="A0AAW1JI08"/>
<dbReference type="EMBL" id="JASPKY010000363">
    <property type="protein sequence ID" value="KAK9703795.1"/>
    <property type="molecule type" value="Genomic_DNA"/>
</dbReference>
<name>A0AAW1JI08_POPJA</name>
<comment type="caution">
    <text evidence="1">The sequence shown here is derived from an EMBL/GenBank/DDBJ whole genome shotgun (WGS) entry which is preliminary data.</text>
</comment>